<proteinExistence type="predicted"/>
<accession>A0A8S5KZF7</accession>
<dbReference type="RefSeq" id="YP_010769446.1">
    <property type="nucleotide sequence ID" value="NC_073977.1"/>
</dbReference>
<organism evidence="1 2">
    <name type="scientific">ssRNA phage SRR6960799_27</name>
    <dbReference type="NCBI Taxonomy" id="2786584"/>
    <lineage>
        <taxon>Viruses</taxon>
        <taxon>Riboviria</taxon>
        <taxon>Orthornavirae</taxon>
        <taxon>Lenarviricota</taxon>
        <taxon>Leviviricetes</taxon>
        <taxon>Norzivirales</taxon>
        <taxon>Fiersviridae</taxon>
        <taxon>Kemicevirus</taxon>
        <taxon>Kemicevirus caenihabitans</taxon>
    </lineage>
</organism>
<dbReference type="EMBL" id="BK013598">
    <property type="protein sequence ID" value="DAD50688.1"/>
    <property type="molecule type" value="Genomic_RNA"/>
</dbReference>
<name>A0A8S5KZF7_9VIRU</name>
<dbReference type="Proteomes" id="UP000677299">
    <property type="component" value="Segment"/>
</dbReference>
<evidence type="ECO:0000313" key="1">
    <source>
        <dbReference type="EMBL" id="DAD50688.1"/>
    </source>
</evidence>
<evidence type="ECO:0000313" key="2">
    <source>
        <dbReference type="Proteomes" id="UP000677299"/>
    </source>
</evidence>
<sequence>MILNGHTYGYRNIINGISTFVDTAATTVAAFATLTVKTLLGKGKRGARDASRSLTQWKLSIPTVATEATACTCVGDVLSQVDVHIEFRSDAASTQAHLQEALDQLDDLVANAQFRASVLQHSQPTQS</sequence>
<reference evidence="1" key="1">
    <citation type="submission" date="2020-09" db="EMBL/GenBank/DDBJ databases">
        <title>Leviviricetes taxonomy.</title>
        <authorList>
            <person name="Stockdale S.R."/>
            <person name="Callanan J."/>
            <person name="Adriaenssens E.M."/>
            <person name="Kuhn J.H."/>
            <person name="Rumnieks J."/>
            <person name="Shkoporov A."/>
            <person name="Draper L.A."/>
            <person name="Ross P."/>
            <person name="Hill C."/>
        </authorList>
    </citation>
    <scope>NUCLEOTIDE SEQUENCE</scope>
</reference>
<protein>
    <submittedName>
        <fullName evidence="1">Coat protein</fullName>
    </submittedName>
</protein>
<dbReference type="GeneID" id="80398464"/>
<dbReference type="GO" id="GO:0019028">
    <property type="term" value="C:viral capsid"/>
    <property type="evidence" value="ECO:0007669"/>
    <property type="project" value="UniProtKB-KW"/>
</dbReference>
<gene>
    <name evidence="1" type="primary">SRR6960799_27_2</name>
</gene>
<dbReference type="KEGG" id="vg:80398464"/>
<keyword evidence="1" id="KW-0167">Capsid protein</keyword>
<keyword evidence="1" id="KW-0946">Virion</keyword>
<keyword evidence="2" id="KW-1185">Reference proteome</keyword>